<accession>A0ABW6BGB6</accession>
<reference evidence="2" key="1">
    <citation type="journal article" date="2019" name="Int. J. Syst. Evol. Microbiol.">
        <title>The Global Catalogue of Microorganisms (GCM) 10K type strain sequencing project: providing services to taxonomists for standard genome sequencing and annotation.</title>
        <authorList>
            <consortium name="The Broad Institute Genomics Platform"/>
            <consortium name="The Broad Institute Genome Sequencing Center for Infectious Disease"/>
            <person name="Wu L."/>
            <person name="Ma J."/>
        </authorList>
    </citation>
    <scope>NUCLEOTIDE SEQUENCE [LARGE SCALE GENOMIC DNA]</scope>
    <source>
        <strain evidence="2">KCTC 22814</strain>
    </source>
</reference>
<name>A0ABW6BGB6_9SPHI</name>
<dbReference type="Proteomes" id="UP001597525">
    <property type="component" value="Unassembled WGS sequence"/>
</dbReference>
<keyword evidence="2" id="KW-1185">Reference proteome</keyword>
<protein>
    <submittedName>
        <fullName evidence="1">Uncharacterized protein</fullName>
    </submittedName>
</protein>
<dbReference type="EMBL" id="JBHUPB010000009">
    <property type="protein sequence ID" value="MFD2968557.1"/>
    <property type="molecule type" value="Genomic_DNA"/>
</dbReference>
<proteinExistence type="predicted"/>
<evidence type="ECO:0000313" key="2">
    <source>
        <dbReference type="Proteomes" id="UP001597525"/>
    </source>
</evidence>
<organism evidence="1 2">
    <name type="scientific">Sphingobacterium bambusae</name>
    <dbReference type="NCBI Taxonomy" id="662858"/>
    <lineage>
        <taxon>Bacteria</taxon>
        <taxon>Pseudomonadati</taxon>
        <taxon>Bacteroidota</taxon>
        <taxon>Sphingobacteriia</taxon>
        <taxon>Sphingobacteriales</taxon>
        <taxon>Sphingobacteriaceae</taxon>
        <taxon>Sphingobacterium</taxon>
    </lineage>
</organism>
<dbReference type="RefSeq" id="WP_320185222.1">
    <property type="nucleotide sequence ID" value="NZ_CP138332.1"/>
</dbReference>
<sequence length="78" mass="8866">MPPAKKGLANCRIKKVVTNFRQALSHFKQALLYIKKQMIYINSNASNLKSIPMDISAQTANISQSWPSFKTRMLRSIP</sequence>
<evidence type="ECO:0000313" key="1">
    <source>
        <dbReference type="EMBL" id="MFD2968557.1"/>
    </source>
</evidence>
<gene>
    <name evidence="1" type="ORF">ACFS7Y_14250</name>
</gene>
<comment type="caution">
    <text evidence="1">The sequence shown here is derived from an EMBL/GenBank/DDBJ whole genome shotgun (WGS) entry which is preliminary data.</text>
</comment>